<evidence type="ECO:0000313" key="9">
    <source>
        <dbReference type="Proteomes" id="UP000214720"/>
    </source>
</evidence>
<dbReference type="InterPro" id="IPR050638">
    <property type="entry name" value="AA-Vitamin_Transporters"/>
</dbReference>
<proteinExistence type="inferred from homology"/>
<feature type="transmembrane region" description="Helical" evidence="6">
    <location>
        <begin position="222"/>
        <end position="243"/>
    </location>
</feature>
<evidence type="ECO:0000259" key="7">
    <source>
        <dbReference type="Pfam" id="PF00892"/>
    </source>
</evidence>
<dbReference type="PANTHER" id="PTHR32322:SF2">
    <property type="entry name" value="EAMA DOMAIN-CONTAINING PROTEIN"/>
    <property type="match status" value="1"/>
</dbReference>
<feature type="transmembrane region" description="Helical" evidence="6">
    <location>
        <begin position="315"/>
        <end position="334"/>
    </location>
</feature>
<evidence type="ECO:0000256" key="4">
    <source>
        <dbReference type="ARBA" id="ARBA00022989"/>
    </source>
</evidence>
<dbReference type="SUPFAM" id="SSF103481">
    <property type="entry name" value="Multidrug resistance efflux transporter EmrE"/>
    <property type="match status" value="2"/>
</dbReference>
<feature type="transmembrane region" description="Helical" evidence="6">
    <location>
        <begin position="197"/>
        <end position="215"/>
    </location>
</feature>
<feature type="transmembrane region" description="Helical" evidence="6">
    <location>
        <begin position="164"/>
        <end position="185"/>
    </location>
</feature>
<keyword evidence="4 6" id="KW-1133">Transmembrane helix</keyword>
<evidence type="ECO:0000313" key="8">
    <source>
        <dbReference type="EMBL" id="OXC77499.1"/>
    </source>
</evidence>
<dbReference type="EMBL" id="MTHB01000102">
    <property type="protein sequence ID" value="OXC77499.1"/>
    <property type="molecule type" value="Genomic_DNA"/>
</dbReference>
<comment type="similarity">
    <text evidence="2">Belongs to the EamA transporter family.</text>
</comment>
<keyword evidence="3 6" id="KW-0812">Transmembrane</keyword>
<sequence>MLSWRPVARGIAISIVCVYLLAVDDQRAGKRSHREKDHLTKDRAVIRTYAAFLVLGTLWGSNFIYMKWASVFLSPGQISLLRVFFGFAPLAILAWRKKVLKFEQVRDLHHFGVMAALATAFSYFTMAKGTALLPSSIAGVLGGSPALFTSVASVVLLRNEKMNGLMVSGVALGMAGIALIARPWAGFASGSAISGQGIMWMLAGSVAFGLSYIYVRRFLASVNLPPLAIVTWQMGLAFLMLLFSTDMTGASRILEDWQATTGLVVGLGLLGTGVAFLLYYYLLDRLGAVAASGAVYVAPVVALIIGRLVGERVGALEFVAVLIIFSGLALLEFGRMTAERRKESVVTSSALSLD</sequence>
<reference evidence="9" key="1">
    <citation type="submission" date="2017-01" db="EMBL/GenBank/DDBJ databases">
        <title>Genome Analysis of Deinococcus marmoris KOPRI26562.</title>
        <authorList>
            <person name="Kim J.H."/>
            <person name="Oh H.-M."/>
        </authorList>
    </citation>
    <scope>NUCLEOTIDE SEQUENCE [LARGE SCALE GENOMIC DNA]</scope>
    <source>
        <strain evidence="9">PAMC 26633</strain>
    </source>
</reference>
<feature type="transmembrane region" description="Helical" evidence="6">
    <location>
        <begin position="289"/>
        <end position="309"/>
    </location>
</feature>
<dbReference type="InterPro" id="IPR037185">
    <property type="entry name" value="EmrE-like"/>
</dbReference>
<feature type="transmembrane region" description="Helical" evidence="6">
    <location>
        <begin position="108"/>
        <end position="126"/>
    </location>
</feature>
<evidence type="ECO:0000256" key="1">
    <source>
        <dbReference type="ARBA" id="ARBA00004141"/>
    </source>
</evidence>
<dbReference type="Pfam" id="PF00892">
    <property type="entry name" value="EamA"/>
    <property type="match status" value="2"/>
</dbReference>
<feature type="transmembrane region" description="Helical" evidence="6">
    <location>
        <begin position="78"/>
        <end position="96"/>
    </location>
</feature>
<comment type="subcellular location">
    <subcellularLocation>
        <location evidence="1">Membrane</location>
        <topology evidence="1">Multi-pass membrane protein</topology>
    </subcellularLocation>
</comment>
<dbReference type="Proteomes" id="UP000214720">
    <property type="component" value="Unassembled WGS sequence"/>
</dbReference>
<evidence type="ECO:0000256" key="5">
    <source>
        <dbReference type="ARBA" id="ARBA00023136"/>
    </source>
</evidence>
<feature type="domain" description="EamA" evidence="7">
    <location>
        <begin position="197"/>
        <end position="331"/>
    </location>
</feature>
<accession>A0A226X2Z8</accession>
<dbReference type="PANTHER" id="PTHR32322">
    <property type="entry name" value="INNER MEMBRANE TRANSPORTER"/>
    <property type="match status" value="1"/>
</dbReference>
<feature type="transmembrane region" description="Helical" evidence="6">
    <location>
        <begin position="263"/>
        <end position="282"/>
    </location>
</feature>
<comment type="caution">
    <text evidence="8">The sequence shown here is derived from an EMBL/GenBank/DDBJ whole genome shotgun (WGS) entry which is preliminary data.</text>
</comment>
<evidence type="ECO:0000256" key="6">
    <source>
        <dbReference type="SAM" id="Phobius"/>
    </source>
</evidence>
<evidence type="ECO:0000256" key="2">
    <source>
        <dbReference type="ARBA" id="ARBA00007362"/>
    </source>
</evidence>
<evidence type="ECO:0000256" key="3">
    <source>
        <dbReference type="ARBA" id="ARBA00022692"/>
    </source>
</evidence>
<dbReference type="InterPro" id="IPR000620">
    <property type="entry name" value="EamA_dom"/>
</dbReference>
<dbReference type="AlphaFoldDB" id="A0A226X2Z8"/>
<organism evidence="8 9">
    <name type="scientific">Caballeronia sordidicola</name>
    <name type="common">Burkholderia sordidicola</name>
    <dbReference type="NCBI Taxonomy" id="196367"/>
    <lineage>
        <taxon>Bacteria</taxon>
        <taxon>Pseudomonadati</taxon>
        <taxon>Pseudomonadota</taxon>
        <taxon>Betaproteobacteria</taxon>
        <taxon>Burkholderiales</taxon>
        <taxon>Burkholderiaceae</taxon>
        <taxon>Caballeronia</taxon>
    </lineage>
</organism>
<feature type="domain" description="EamA" evidence="7">
    <location>
        <begin position="50"/>
        <end position="181"/>
    </location>
</feature>
<feature type="transmembrane region" description="Helical" evidence="6">
    <location>
        <begin position="6"/>
        <end position="23"/>
    </location>
</feature>
<keyword evidence="5 6" id="KW-0472">Membrane</keyword>
<feature type="transmembrane region" description="Helical" evidence="6">
    <location>
        <begin position="132"/>
        <end position="157"/>
    </location>
</feature>
<name>A0A226X2Z8_CABSO</name>
<feature type="transmembrane region" description="Helical" evidence="6">
    <location>
        <begin position="44"/>
        <end position="66"/>
    </location>
</feature>
<dbReference type="GO" id="GO:0016020">
    <property type="term" value="C:membrane"/>
    <property type="evidence" value="ECO:0007669"/>
    <property type="project" value="UniProtKB-SubCell"/>
</dbReference>
<gene>
    <name evidence="8" type="ORF">BSU04_16320</name>
</gene>
<protein>
    <submittedName>
        <fullName evidence="8">Permease of the drug/metabolite transporter (DMT) superfamily</fullName>
    </submittedName>
</protein>